<accession>A0ABD1Y9C2</accession>
<dbReference type="Proteomes" id="UP001605036">
    <property type="component" value="Unassembled WGS sequence"/>
</dbReference>
<keyword evidence="2" id="KW-1185">Reference proteome</keyword>
<dbReference type="EMBL" id="JBHFFA010000006">
    <property type="protein sequence ID" value="KAL2623346.1"/>
    <property type="molecule type" value="Genomic_DNA"/>
</dbReference>
<protein>
    <submittedName>
        <fullName evidence="1">Uncharacterized protein</fullName>
    </submittedName>
</protein>
<sequence>MNTFGNDHARDGQLVNPVFYRKRTCHLAAERACLFETTRTEHKFCYVLDAAGKIGEFGLFFHGFSLADFFRDKGRRFGDVLNLDPSPLESFCIVFCPRGILLAANLLNILAMDGTSI</sequence>
<gene>
    <name evidence="1" type="ORF">R1flu_003551</name>
</gene>
<dbReference type="AlphaFoldDB" id="A0ABD1Y9C2"/>
<evidence type="ECO:0000313" key="2">
    <source>
        <dbReference type="Proteomes" id="UP001605036"/>
    </source>
</evidence>
<organism evidence="1 2">
    <name type="scientific">Riccia fluitans</name>
    <dbReference type="NCBI Taxonomy" id="41844"/>
    <lineage>
        <taxon>Eukaryota</taxon>
        <taxon>Viridiplantae</taxon>
        <taxon>Streptophyta</taxon>
        <taxon>Embryophyta</taxon>
        <taxon>Marchantiophyta</taxon>
        <taxon>Marchantiopsida</taxon>
        <taxon>Marchantiidae</taxon>
        <taxon>Marchantiales</taxon>
        <taxon>Ricciaceae</taxon>
        <taxon>Riccia</taxon>
    </lineage>
</organism>
<reference evidence="1 2" key="1">
    <citation type="submission" date="2024-09" db="EMBL/GenBank/DDBJ databases">
        <title>Chromosome-scale assembly of Riccia fluitans.</title>
        <authorList>
            <person name="Paukszto L."/>
            <person name="Sawicki J."/>
            <person name="Karawczyk K."/>
            <person name="Piernik-Szablinska J."/>
            <person name="Szczecinska M."/>
            <person name="Mazdziarz M."/>
        </authorList>
    </citation>
    <scope>NUCLEOTIDE SEQUENCE [LARGE SCALE GENOMIC DNA]</scope>
    <source>
        <strain evidence="1">Rf_01</strain>
        <tissue evidence="1">Aerial parts of the thallus</tissue>
    </source>
</reference>
<comment type="caution">
    <text evidence="1">The sequence shown here is derived from an EMBL/GenBank/DDBJ whole genome shotgun (WGS) entry which is preliminary data.</text>
</comment>
<name>A0ABD1Y9C2_9MARC</name>
<proteinExistence type="predicted"/>
<evidence type="ECO:0000313" key="1">
    <source>
        <dbReference type="EMBL" id="KAL2623346.1"/>
    </source>
</evidence>